<proteinExistence type="predicted"/>
<name>A0A0R2TVF5_9GAMM</name>
<dbReference type="SUPFAM" id="SSF52833">
    <property type="entry name" value="Thioredoxin-like"/>
    <property type="match status" value="2"/>
</dbReference>
<organism evidence="2 3">
    <name type="scientific">SAR92 bacterium BACL26 MAG-121220-bin70</name>
    <dbReference type="NCBI Taxonomy" id="1655626"/>
    <lineage>
        <taxon>Bacteria</taxon>
        <taxon>Pseudomonadati</taxon>
        <taxon>Pseudomonadota</taxon>
        <taxon>Gammaproteobacteria</taxon>
        <taxon>Cellvibrionales</taxon>
        <taxon>Porticoccaceae</taxon>
        <taxon>SAR92 clade</taxon>
    </lineage>
</organism>
<dbReference type="GO" id="GO:0016853">
    <property type="term" value="F:isomerase activity"/>
    <property type="evidence" value="ECO:0007669"/>
    <property type="project" value="UniProtKB-KW"/>
</dbReference>
<dbReference type="InterPro" id="IPR051924">
    <property type="entry name" value="GST_Kappa/NadH"/>
</dbReference>
<dbReference type="EMBL" id="LICA01000587">
    <property type="protein sequence ID" value="KRO91180.1"/>
    <property type="molecule type" value="Genomic_DNA"/>
</dbReference>
<keyword evidence="2" id="KW-0413">Isomerase</keyword>
<protein>
    <submittedName>
        <fullName evidence="2">2-hydroxychromene-2-carboxylate isomerase</fullName>
    </submittedName>
</protein>
<sequence>MEYFHQVDDGYSHLAAQILKPLSERYDIDLICHLVPGPLGSNAAEPELLLALSRYDAQLIAPHYGLEFPSAAVEPQVSVIAVASRILAAQTLEGFVRNVVSVGAAVWASDQESLDKLGDEIGIVSAADADLVVARGNARRDDLKHYSGAMFYYAGEWYWGVDRLYLLEKRLSALGLDRQPKQLRLADRPQIESGPLKGDGRLTLEMYPSLRSPYTAVCFDRTVELAKEMMVSLSVRPVLPMVMRGVPATREKGFYIFSDAAREAREAGVPFGNFYDPIGDPVRQCYSLYPWACEQGKGVELLSSFLNCAFAKGVNTNNNRGLKTVIEQAGLDWGAAATMVGQSGWEGQLEENRLAMYEAGLWGVPSYRLLDNNGKQLIAVWGQDRLWLIAKLIQQHLAKDS</sequence>
<dbReference type="PANTHER" id="PTHR42943:SF2">
    <property type="entry name" value="GLUTATHIONE S-TRANSFERASE KAPPA 1"/>
    <property type="match status" value="1"/>
</dbReference>
<feature type="domain" description="DSBA-like thioredoxin" evidence="1">
    <location>
        <begin position="203"/>
        <end position="394"/>
    </location>
</feature>
<dbReference type="AlphaFoldDB" id="A0A0R2TVF5"/>
<comment type="caution">
    <text evidence="2">The sequence shown here is derived from an EMBL/GenBank/DDBJ whole genome shotgun (WGS) entry which is preliminary data.</text>
</comment>
<evidence type="ECO:0000313" key="3">
    <source>
        <dbReference type="Proteomes" id="UP000051213"/>
    </source>
</evidence>
<dbReference type="GO" id="GO:0016491">
    <property type="term" value="F:oxidoreductase activity"/>
    <property type="evidence" value="ECO:0007669"/>
    <property type="project" value="InterPro"/>
</dbReference>
<gene>
    <name evidence="2" type="ORF">ABS24_09500</name>
</gene>
<dbReference type="PANTHER" id="PTHR42943">
    <property type="entry name" value="GLUTATHIONE S-TRANSFERASE KAPPA"/>
    <property type="match status" value="1"/>
</dbReference>
<dbReference type="InterPro" id="IPR001853">
    <property type="entry name" value="DSBA-like_thioredoxin_dom"/>
</dbReference>
<dbReference type="Gene3D" id="3.40.30.10">
    <property type="entry name" value="Glutaredoxin"/>
    <property type="match status" value="2"/>
</dbReference>
<dbReference type="Pfam" id="PF01323">
    <property type="entry name" value="DSBA"/>
    <property type="match status" value="1"/>
</dbReference>
<dbReference type="Proteomes" id="UP000051213">
    <property type="component" value="Unassembled WGS sequence"/>
</dbReference>
<evidence type="ECO:0000313" key="2">
    <source>
        <dbReference type="EMBL" id="KRO91180.1"/>
    </source>
</evidence>
<reference evidence="2 3" key="1">
    <citation type="submission" date="2015-10" db="EMBL/GenBank/DDBJ databases">
        <title>Metagenome-Assembled Genomes uncover a global brackish microbiome.</title>
        <authorList>
            <person name="Hugerth L.W."/>
            <person name="Larsson J."/>
            <person name="Alneberg J."/>
            <person name="Lindh M.V."/>
            <person name="Legrand C."/>
            <person name="Pinhassi J."/>
            <person name="Andersson A.F."/>
        </authorList>
    </citation>
    <scope>NUCLEOTIDE SEQUENCE [LARGE SCALE GENOMIC DNA]</scope>
    <source>
        <strain evidence="2">BACL26 MAG-121220-bin70</strain>
    </source>
</reference>
<accession>A0A0R2TVF5</accession>
<evidence type="ECO:0000259" key="1">
    <source>
        <dbReference type="Pfam" id="PF01323"/>
    </source>
</evidence>
<dbReference type="InterPro" id="IPR036249">
    <property type="entry name" value="Thioredoxin-like_sf"/>
</dbReference>